<dbReference type="CDD" id="cd02846">
    <property type="entry name" value="PAZ_argonaute_like"/>
    <property type="match status" value="1"/>
</dbReference>
<feature type="domain" description="PAZ" evidence="3">
    <location>
        <begin position="329"/>
        <end position="438"/>
    </location>
</feature>
<organism evidence="5 7">
    <name type="scientific">Steinernema hermaphroditum</name>
    <dbReference type="NCBI Taxonomy" id="289476"/>
    <lineage>
        <taxon>Eukaryota</taxon>
        <taxon>Metazoa</taxon>
        <taxon>Ecdysozoa</taxon>
        <taxon>Nematoda</taxon>
        <taxon>Chromadorea</taxon>
        <taxon>Rhabditida</taxon>
        <taxon>Tylenchina</taxon>
        <taxon>Panagrolaimomorpha</taxon>
        <taxon>Strongyloidoidea</taxon>
        <taxon>Steinernematidae</taxon>
        <taxon>Steinernema</taxon>
    </lineage>
</organism>
<feature type="domain" description="Piwi" evidence="4">
    <location>
        <begin position="632"/>
        <end position="933"/>
    </location>
</feature>
<dbReference type="SUPFAM" id="SSF53098">
    <property type="entry name" value="Ribonuclease H-like"/>
    <property type="match status" value="1"/>
</dbReference>
<dbReference type="Pfam" id="PF02171">
    <property type="entry name" value="Piwi"/>
    <property type="match status" value="1"/>
</dbReference>
<dbReference type="InterPro" id="IPR036085">
    <property type="entry name" value="PAZ_dom_sf"/>
</dbReference>
<comment type="similarity">
    <text evidence="1">Belongs to the argonaute family.</text>
</comment>
<dbReference type="Gene3D" id="3.30.420.10">
    <property type="entry name" value="Ribonuclease H-like superfamily/Ribonuclease H"/>
    <property type="match status" value="1"/>
</dbReference>
<dbReference type="SMART" id="SM00950">
    <property type="entry name" value="Piwi"/>
    <property type="match status" value="1"/>
</dbReference>
<dbReference type="InterPro" id="IPR012337">
    <property type="entry name" value="RNaseH-like_sf"/>
</dbReference>
<gene>
    <name evidence="5" type="ORF">QR680_018155</name>
    <name evidence="6" type="ORF">QR680_018158</name>
</gene>
<dbReference type="GO" id="GO:0003723">
    <property type="term" value="F:RNA binding"/>
    <property type="evidence" value="ECO:0007669"/>
    <property type="project" value="InterPro"/>
</dbReference>
<dbReference type="EMBL" id="JAUCMV010000004">
    <property type="protein sequence ID" value="KAK0405723.1"/>
    <property type="molecule type" value="Genomic_DNA"/>
</dbReference>
<proteinExistence type="inferred from homology"/>
<evidence type="ECO:0000256" key="1">
    <source>
        <dbReference type="RuleBase" id="RU361178"/>
    </source>
</evidence>
<dbReference type="EMBL" id="JAUCMV010000004">
    <property type="protein sequence ID" value="KAK0405718.1"/>
    <property type="molecule type" value="Genomic_DNA"/>
</dbReference>
<dbReference type="InterPro" id="IPR036397">
    <property type="entry name" value="RNaseH_sf"/>
</dbReference>
<dbReference type="SUPFAM" id="SSF101690">
    <property type="entry name" value="PAZ domain"/>
    <property type="match status" value="1"/>
</dbReference>
<dbReference type="SMART" id="SM00949">
    <property type="entry name" value="PAZ"/>
    <property type="match status" value="1"/>
</dbReference>
<dbReference type="InterPro" id="IPR003100">
    <property type="entry name" value="PAZ_dom"/>
</dbReference>
<evidence type="ECO:0008006" key="8">
    <source>
        <dbReference type="Google" id="ProtNLM"/>
    </source>
</evidence>
<reference evidence="5" key="1">
    <citation type="submission" date="2023-06" db="EMBL/GenBank/DDBJ databases">
        <title>Genomic analysis of the entomopathogenic nematode Steinernema hermaphroditum.</title>
        <authorList>
            <person name="Schwarz E.M."/>
            <person name="Heppert J.K."/>
            <person name="Baniya A."/>
            <person name="Schwartz H.T."/>
            <person name="Tan C.-H."/>
            <person name="Antoshechkin I."/>
            <person name="Sternberg P.W."/>
            <person name="Goodrich-Blair H."/>
            <person name="Dillman A.R."/>
        </authorList>
    </citation>
    <scope>NUCLEOTIDE SEQUENCE</scope>
    <source>
        <strain evidence="5">PS9179</strain>
        <tissue evidence="5">Whole animal</tissue>
    </source>
</reference>
<dbReference type="PROSITE" id="PS50821">
    <property type="entry name" value="PAZ"/>
    <property type="match status" value="1"/>
</dbReference>
<keyword evidence="7" id="KW-1185">Reference proteome</keyword>
<protein>
    <recommendedName>
        <fullName evidence="8">Piwi domain-containing protein</fullName>
    </recommendedName>
</protein>
<evidence type="ECO:0000256" key="2">
    <source>
        <dbReference type="SAM" id="MobiDB-lite"/>
    </source>
</evidence>
<dbReference type="Proteomes" id="UP001175271">
    <property type="component" value="Unassembled WGS sequence"/>
</dbReference>
<dbReference type="PROSITE" id="PS50822">
    <property type="entry name" value="PIWI"/>
    <property type="match status" value="1"/>
</dbReference>
<evidence type="ECO:0000313" key="5">
    <source>
        <dbReference type="EMBL" id="KAK0405718.1"/>
    </source>
</evidence>
<evidence type="ECO:0000259" key="3">
    <source>
        <dbReference type="PROSITE" id="PS50821"/>
    </source>
</evidence>
<accession>A0AA39HJ50</accession>
<feature type="region of interest" description="Disordered" evidence="2">
    <location>
        <begin position="26"/>
        <end position="50"/>
    </location>
</feature>
<dbReference type="AlphaFoldDB" id="A0AA39HJ50"/>
<evidence type="ECO:0000313" key="7">
    <source>
        <dbReference type="Proteomes" id="UP001175271"/>
    </source>
</evidence>
<name>A0AA39HJ50_9BILA</name>
<comment type="caution">
    <text evidence="5">The sequence shown here is derived from an EMBL/GenBank/DDBJ whole genome shotgun (WGS) entry which is preliminary data.</text>
</comment>
<sequence>MGTFRIANSATVRHLKAFRSQLVIRSGSATDPPLPSTLPATPKMSGEQQQTVELREKTKIRQEADRLFKEEYGIEVGSTEVPPKMEQPAGDASVNLVANLFPLRTHQQMPIYRWDVEMTIALRNGKQLSLTKKSDSDAVAVDRKQKTRWIFKRMVETNAATFGRPEENYYDLEATLFTLKDIRAAGQDELNLVVNGLDAVLFQGSASASVVLRKVTDRYEVSLTDFSHLTRNCANADLSHKQFLEVATSQYPLMSDQFVCYPGGVSFDVNEDVTQLEEGKYLGHGVQKSIRYIEGADKKAHAAIAVDLKKTAFHAEISALEYLQRQSRHVSECLQRGQRLPPGAFAQTGPCRKLKGLRCVLIYATQRRREIVIHDVVNQTASEVYFDLEGGQKKSVAQYFRERYQIRLQYLQAPLAVEKKPGSRELCYYPLECIRVVENQRVSGELSQQVIREVIKHAAVVPAQRQAQIMDAFQNLHLPDSAHLDSVATSVTQQMLPLKGREIRKPTLVYGQAQKAVPQNGKWTMPGRGSSFAVPAKLGRWTCMMLTTERQDAAQRMMTDFLKKYVAECRQRGMIVDQPVEPYVLPAGDFEPAMDGFMNEALSEYKLDFVLCIQDKPIHEHKFLKYLERKYGLITQDVATPTVRRCLERGASATIENIVQKTNMKLGGLNYGLEMKSPSGRADVLEPTTMFVGLGMCHSKPPKPDATGKEPPRPASVVGFAANVLAQSFAFIGDYFYQAADRDEKIFSIVPIVTRLLTQWCEHHSGQMPKNIVFFRNGGSEGQYQLILKYEVPLIRFAIDEFRQKSAVQQHFETKVVVVVATKRHNVRFFKTNIRRDGRAPEQNLQPGIAIDSTVTHPVFSEFFVNSHTTLQGTGRTPRYTVLYNESGFKLGQLEHIVYALSHGHQIVNLTTSLPTPAYIANDYAERGMAVLNQFLFNHADVSRDAYDTFNKELTFAAMDPESLFHRCRVNA</sequence>
<dbReference type="Gene3D" id="2.170.260.10">
    <property type="entry name" value="paz domain"/>
    <property type="match status" value="1"/>
</dbReference>
<dbReference type="Pfam" id="PF02170">
    <property type="entry name" value="PAZ"/>
    <property type="match status" value="1"/>
</dbReference>
<evidence type="ECO:0000313" key="6">
    <source>
        <dbReference type="EMBL" id="KAK0405723.1"/>
    </source>
</evidence>
<dbReference type="Gene3D" id="3.40.50.2300">
    <property type="match status" value="1"/>
</dbReference>
<evidence type="ECO:0000259" key="4">
    <source>
        <dbReference type="PROSITE" id="PS50822"/>
    </source>
</evidence>
<dbReference type="InterPro" id="IPR003165">
    <property type="entry name" value="Piwi"/>
</dbReference>
<dbReference type="PANTHER" id="PTHR22891">
    <property type="entry name" value="EUKARYOTIC TRANSLATION INITIATION FACTOR 2C"/>
    <property type="match status" value="1"/>
</dbReference>